<comment type="caution">
    <text evidence="2">The sequence shown here is derived from an EMBL/GenBank/DDBJ whole genome shotgun (WGS) entry which is preliminary data.</text>
</comment>
<dbReference type="EMBL" id="LKAM01000001">
    <property type="protein sequence ID" value="KUM51038.1"/>
    <property type="molecule type" value="Genomic_DNA"/>
</dbReference>
<name>A0A101LVF7_PICGL</name>
<evidence type="ECO:0000313" key="1">
    <source>
        <dbReference type="EMBL" id="KUM45446.1"/>
    </source>
</evidence>
<geneLocation type="mitochondrion" evidence="2"/>
<evidence type="ECO:0000313" key="3">
    <source>
        <dbReference type="EMBL" id="KUM51038.1"/>
    </source>
</evidence>
<dbReference type="EMBL" id="LKAM01000013">
    <property type="protein sequence ID" value="KUM46075.1"/>
    <property type="molecule type" value="Genomic_DNA"/>
</dbReference>
<gene>
    <name evidence="2" type="ORF">ABT39_MTgene1881</name>
    <name evidence="1" type="ORF">ABT39_MTgene2713</name>
    <name evidence="3" type="ORF">ABT39_MTgene884</name>
</gene>
<evidence type="ECO:0000313" key="2">
    <source>
        <dbReference type="EMBL" id="KUM46075.1"/>
    </source>
</evidence>
<sequence>MNAQITSYEVKDVMFYLGFDVNILSNKSREMMGSPRLFYSPI</sequence>
<proteinExistence type="predicted"/>
<organism evidence="2">
    <name type="scientific">Picea glauca</name>
    <name type="common">White spruce</name>
    <name type="synonym">Pinus glauca</name>
    <dbReference type="NCBI Taxonomy" id="3330"/>
    <lineage>
        <taxon>Eukaryota</taxon>
        <taxon>Viridiplantae</taxon>
        <taxon>Streptophyta</taxon>
        <taxon>Embryophyta</taxon>
        <taxon>Tracheophyta</taxon>
        <taxon>Spermatophyta</taxon>
        <taxon>Pinopsida</taxon>
        <taxon>Pinidae</taxon>
        <taxon>Conifers I</taxon>
        <taxon>Pinales</taxon>
        <taxon>Pinaceae</taxon>
        <taxon>Picea</taxon>
    </lineage>
</organism>
<reference evidence="2" key="1">
    <citation type="journal article" date="2015" name="Genome Biol. Evol.">
        <title>Organellar Genomes of White Spruce (Picea glauca): Assembly and Annotation.</title>
        <authorList>
            <person name="Jackman S.D."/>
            <person name="Warren R.L."/>
            <person name="Gibb E.A."/>
            <person name="Vandervalk B.P."/>
            <person name="Mohamadi H."/>
            <person name="Chu J."/>
            <person name="Raymond A."/>
            <person name="Pleasance S."/>
            <person name="Coope R."/>
            <person name="Wildung M.R."/>
            <person name="Ritland C.E."/>
            <person name="Bousquet J."/>
            <person name="Jones S.J."/>
            <person name="Bohlmann J."/>
            <person name="Birol I."/>
        </authorList>
    </citation>
    <scope>NUCLEOTIDE SEQUENCE [LARGE SCALE GENOMIC DNA]</scope>
    <source>
        <tissue evidence="2">Flushing bud</tissue>
    </source>
</reference>
<dbReference type="AlphaFoldDB" id="A0A101LVF7"/>
<accession>A0A101LVF7</accession>
<protein>
    <submittedName>
        <fullName evidence="2">Uncharacterized protein</fullName>
    </submittedName>
</protein>
<dbReference type="EMBL" id="LKAM01000019">
    <property type="protein sequence ID" value="KUM45446.1"/>
    <property type="molecule type" value="Genomic_DNA"/>
</dbReference>
<keyword evidence="2" id="KW-0496">Mitochondrion</keyword>